<feature type="compositionally biased region" description="Basic and acidic residues" evidence="1">
    <location>
        <begin position="44"/>
        <end position="57"/>
    </location>
</feature>
<keyword evidence="3" id="KW-1185">Reference proteome</keyword>
<organism evidence="2 3">
    <name type="scientific">Liparis tanakae</name>
    <name type="common">Tanaka's snailfish</name>
    <dbReference type="NCBI Taxonomy" id="230148"/>
    <lineage>
        <taxon>Eukaryota</taxon>
        <taxon>Metazoa</taxon>
        <taxon>Chordata</taxon>
        <taxon>Craniata</taxon>
        <taxon>Vertebrata</taxon>
        <taxon>Euteleostomi</taxon>
        <taxon>Actinopterygii</taxon>
        <taxon>Neopterygii</taxon>
        <taxon>Teleostei</taxon>
        <taxon>Neoteleostei</taxon>
        <taxon>Acanthomorphata</taxon>
        <taxon>Eupercaria</taxon>
        <taxon>Perciformes</taxon>
        <taxon>Cottioidei</taxon>
        <taxon>Cottales</taxon>
        <taxon>Liparidae</taxon>
        <taxon>Liparis</taxon>
    </lineage>
</organism>
<evidence type="ECO:0000256" key="1">
    <source>
        <dbReference type="SAM" id="MobiDB-lite"/>
    </source>
</evidence>
<reference evidence="2 3" key="1">
    <citation type="submission" date="2019-03" db="EMBL/GenBank/DDBJ databases">
        <title>First draft genome of Liparis tanakae, snailfish: a comprehensive survey of snailfish specific genes.</title>
        <authorList>
            <person name="Kim W."/>
            <person name="Song I."/>
            <person name="Jeong J.-H."/>
            <person name="Kim D."/>
            <person name="Kim S."/>
            <person name="Ryu S."/>
            <person name="Song J.Y."/>
            <person name="Lee S.K."/>
        </authorList>
    </citation>
    <scope>NUCLEOTIDE SEQUENCE [LARGE SCALE GENOMIC DNA]</scope>
    <source>
        <tissue evidence="2">Muscle</tissue>
    </source>
</reference>
<dbReference type="Proteomes" id="UP000314294">
    <property type="component" value="Unassembled WGS sequence"/>
</dbReference>
<evidence type="ECO:0000313" key="2">
    <source>
        <dbReference type="EMBL" id="TNN45079.1"/>
    </source>
</evidence>
<feature type="region of interest" description="Disordered" evidence="1">
    <location>
        <begin position="44"/>
        <end position="66"/>
    </location>
</feature>
<accession>A0A4Z2FV74</accession>
<comment type="caution">
    <text evidence="2">The sequence shown here is derived from an EMBL/GenBank/DDBJ whole genome shotgun (WGS) entry which is preliminary data.</text>
</comment>
<sequence length="90" mass="9991">MVDWSLVEAPLQSELKEVLVMMSSGFTGTRPGWSRSSLPVAVETLHDTESPKRDSRQRGAPRPMKGRHMSDLLEFFAALVFEPTTAAKAM</sequence>
<gene>
    <name evidence="2" type="ORF">EYF80_044724</name>
</gene>
<evidence type="ECO:0000313" key="3">
    <source>
        <dbReference type="Proteomes" id="UP000314294"/>
    </source>
</evidence>
<dbReference type="EMBL" id="SRLO01000868">
    <property type="protein sequence ID" value="TNN45079.1"/>
    <property type="molecule type" value="Genomic_DNA"/>
</dbReference>
<proteinExistence type="predicted"/>
<dbReference type="AlphaFoldDB" id="A0A4Z2FV74"/>
<name>A0A4Z2FV74_9TELE</name>
<protein>
    <submittedName>
        <fullName evidence="2">Uncharacterized protein</fullName>
    </submittedName>
</protein>